<organism evidence="13 14">
    <name type="scientific">Calypte anna</name>
    <name type="common">Anna's hummingbird</name>
    <name type="synonym">Archilochus anna</name>
    <dbReference type="NCBI Taxonomy" id="9244"/>
    <lineage>
        <taxon>Eukaryota</taxon>
        <taxon>Metazoa</taxon>
        <taxon>Chordata</taxon>
        <taxon>Craniata</taxon>
        <taxon>Vertebrata</taxon>
        <taxon>Euteleostomi</taxon>
        <taxon>Archelosauria</taxon>
        <taxon>Archosauria</taxon>
        <taxon>Dinosauria</taxon>
        <taxon>Saurischia</taxon>
        <taxon>Theropoda</taxon>
        <taxon>Coelurosauria</taxon>
        <taxon>Aves</taxon>
        <taxon>Neognathae</taxon>
        <taxon>Neoaves</taxon>
        <taxon>Strisores</taxon>
        <taxon>Apodiformes</taxon>
        <taxon>Trochilidae</taxon>
        <taxon>Calypte</taxon>
    </lineage>
</organism>
<evidence type="ECO:0000256" key="2">
    <source>
        <dbReference type="ARBA" id="ARBA00004123"/>
    </source>
</evidence>
<keyword evidence="10" id="KW-0539">Nucleus</keyword>
<evidence type="ECO:0000256" key="11">
    <source>
        <dbReference type="PROSITE-ProRule" id="PRU00175"/>
    </source>
</evidence>
<dbReference type="InterPro" id="IPR001841">
    <property type="entry name" value="Znf_RING"/>
</dbReference>
<keyword evidence="7 11" id="KW-0863">Zinc-finger</keyword>
<evidence type="ECO:0000256" key="6">
    <source>
        <dbReference type="ARBA" id="ARBA00022763"/>
    </source>
</evidence>
<proteinExistence type="predicted"/>
<feature type="non-terminal residue" evidence="13">
    <location>
        <position position="36"/>
    </location>
</feature>
<dbReference type="InterPro" id="IPR027370">
    <property type="entry name" value="Znf-RING_euk"/>
</dbReference>
<keyword evidence="9" id="KW-0862">Zinc</keyword>
<dbReference type="Pfam" id="PF13445">
    <property type="entry name" value="zf-RING_UBOX"/>
    <property type="match status" value="1"/>
</dbReference>
<dbReference type="GO" id="GO:0031491">
    <property type="term" value="F:nucleosome binding"/>
    <property type="evidence" value="ECO:0007669"/>
    <property type="project" value="TreeGrafter"/>
</dbReference>
<keyword evidence="5" id="KW-0479">Metal-binding</keyword>
<accession>A0A091I1Z7</accession>
<comment type="subcellular location">
    <subcellularLocation>
        <location evidence="2">Nucleus</location>
    </subcellularLocation>
</comment>
<dbReference type="EC" id="2.3.2.27" evidence="3"/>
<keyword evidence="14" id="KW-1185">Reference proteome</keyword>
<evidence type="ECO:0000256" key="9">
    <source>
        <dbReference type="ARBA" id="ARBA00022833"/>
    </source>
</evidence>
<gene>
    <name evidence="13" type="ORF">N300_04984</name>
</gene>
<dbReference type="AlphaFoldDB" id="A0A091I1Z7"/>
<dbReference type="PROSITE" id="PS50089">
    <property type="entry name" value="ZF_RING_2"/>
    <property type="match status" value="1"/>
</dbReference>
<protein>
    <recommendedName>
        <fullName evidence="3">RING-type E3 ubiquitin transferase</fullName>
        <ecNumber evidence="3">2.3.2.27</ecNumber>
    </recommendedName>
</protein>
<feature type="non-terminal residue" evidence="13">
    <location>
        <position position="1"/>
    </location>
</feature>
<evidence type="ECO:0000256" key="8">
    <source>
        <dbReference type="ARBA" id="ARBA00022786"/>
    </source>
</evidence>
<name>A0A091I1Z7_CALAN</name>
<dbReference type="Proteomes" id="UP000054308">
    <property type="component" value="Unassembled WGS sequence"/>
</dbReference>
<evidence type="ECO:0000259" key="12">
    <source>
        <dbReference type="PROSITE" id="PS50089"/>
    </source>
</evidence>
<comment type="catalytic activity">
    <reaction evidence="1">
        <text>S-ubiquitinyl-[E2 ubiquitin-conjugating enzyme]-L-cysteine + [acceptor protein]-L-lysine = [E2 ubiquitin-conjugating enzyme]-L-cysteine + N(6)-ubiquitinyl-[acceptor protein]-L-lysine.</text>
        <dbReference type="EC" id="2.3.2.27"/>
    </reaction>
</comment>
<dbReference type="PROSITE" id="PS00518">
    <property type="entry name" value="ZF_RING_1"/>
    <property type="match status" value="1"/>
</dbReference>
<keyword evidence="8" id="KW-0833">Ubl conjugation pathway</keyword>
<dbReference type="GO" id="GO:0005634">
    <property type="term" value="C:nucleus"/>
    <property type="evidence" value="ECO:0007669"/>
    <property type="project" value="UniProtKB-SubCell"/>
</dbReference>
<sequence>ELEEDLTCAICLCLFSNPVTVPCGHNFCRSCLDLSW</sequence>
<dbReference type="SUPFAM" id="SSF57850">
    <property type="entry name" value="RING/U-box"/>
    <property type="match status" value="1"/>
</dbReference>
<dbReference type="STRING" id="9244.A0A091I1Z7"/>
<keyword evidence="4" id="KW-0808">Transferase</keyword>
<dbReference type="PANTHER" id="PTHR23328">
    <property type="entry name" value="RING-TYPE DOMAIN-CONTAINING PROTEIN"/>
    <property type="match status" value="1"/>
</dbReference>
<dbReference type="GO" id="GO:0061630">
    <property type="term" value="F:ubiquitin protein ligase activity"/>
    <property type="evidence" value="ECO:0007669"/>
    <property type="project" value="UniProtKB-EC"/>
</dbReference>
<evidence type="ECO:0000313" key="13">
    <source>
        <dbReference type="EMBL" id="KFP01425.1"/>
    </source>
</evidence>
<evidence type="ECO:0000256" key="10">
    <source>
        <dbReference type="ARBA" id="ARBA00023242"/>
    </source>
</evidence>
<evidence type="ECO:0000256" key="7">
    <source>
        <dbReference type="ARBA" id="ARBA00022771"/>
    </source>
</evidence>
<dbReference type="GO" id="GO:0035861">
    <property type="term" value="C:site of double-strand break"/>
    <property type="evidence" value="ECO:0007669"/>
    <property type="project" value="TreeGrafter"/>
</dbReference>
<dbReference type="GO" id="GO:0008270">
    <property type="term" value="F:zinc ion binding"/>
    <property type="evidence" value="ECO:0007669"/>
    <property type="project" value="UniProtKB-KW"/>
</dbReference>
<dbReference type="PANTHER" id="PTHR23328:SF0">
    <property type="entry name" value="RING-TYPE DOMAIN-CONTAINING PROTEIN"/>
    <property type="match status" value="1"/>
</dbReference>
<dbReference type="InterPro" id="IPR013083">
    <property type="entry name" value="Znf_RING/FYVE/PHD"/>
</dbReference>
<dbReference type="GO" id="GO:0006302">
    <property type="term" value="P:double-strand break repair"/>
    <property type="evidence" value="ECO:0007669"/>
    <property type="project" value="TreeGrafter"/>
</dbReference>
<feature type="domain" description="RING-type" evidence="12">
    <location>
        <begin position="8"/>
        <end position="32"/>
    </location>
</feature>
<dbReference type="InterPro" id="IPR051657">
    <property type="entry name" value="RNF168/RNF169_E3_ubiq-ligase"/>
</dbReference>
<evidence type="ECO:0000256" key="3">
    <source>
        <dbReference type="ARBA" id="ARBA00012483"/>
    </source>
</evidence>
<keyword evidence="6" id="KW-0227">DNA damage</keyword>
<reference evidence="13 14" key="1">
    <citation type="submission" date="2014-04" db="EMBL/GenBank/DDBJ databases">
        <title>Genome evolution of avian class.</title>
        <authorList>
            <person name="Zhang G."/>
            <person name="Li C."/>
        </authorList>
    </citation>
    <scope>NUCLEOTIDE SEQUENCE [LARGE SCALE GENOMIC DNA]</scope>
    <source>
        <strain evidence="13">BGI_N300</strain>
    </source>
</reference>
<evidence type="ECO:0000256" key="1">
    <source>
        <dbReference type="ARBA" id="ARBA00000900"/>
    </source>
</evidence>
<evidence type="ECO:0000256" key="4">
    <source>
        <dbReference type="ARBA" id="ARBA00022679"/>
    </source>
</evidence>
<dbReference type="InterPro" id="IPR017907">
    <property type="entry name" value="Znf_RING_CS"/>
</dbReference>
<dbReference type="EMBL" id="KL218030">
    <property type="protein sequence ID" value="KFP01425.1"/>
    <property type="molecule type" value="Genomic_DNA"/>
</dbReference>
<evidence type="ECO:0000256" key="5">
    <source>
        <dbReference type="ARBA" id="ARBA00022723"/>
    </source>
</evidence>
<dbReference type="Gene3D" id="3.30.40.10">
    <property type="entry name" value="Zinc/RING finger domain, C3HC4 (zinc finger)"/>
    <property type="match status" value="1"/>
</dbReference>
<evidence type="ECO:0000313" key="14">
    <source>
        <dbReference type="Proteomes" id="UP000054308"/>
    </source>
</evidence>